<dbReference type="PROSITE" id="PS50089">
    <property type="entry name" value="ZF_RING_2"/>
    <property type="match status" value="1"/>
</dbReference>
<keyword evidence="8" id="KW-1185">Reference proteome</keyword>
<comment type="caution">
    <text evidence="7">The sequence shown here is derived from an EMBL/GenBank/DDBJ whole genome shotgun (WGS) entry which is preliminary data.</text>
</comment>
<gene>
    <name evidence="7" type="primary">LONRF3</name>
    <name evidence="7" type="ORF">CU098_009083</name>
</gene>
<dbReference type="InterPro" id="IPR003111">
    <property type="entry name" value="Lon_prtase_N"/>
</dbReference>
<keyword evidence="1" id="KW-0479">Metal-binding</keyword>
<dbReference type="SUPFAM" id="SSF88697">
    <property type="entry name" value="PUA domain-like"/>
    <property type="match status" value="1"/>
</dbReference>
<dbReference type="InterPro" id="IPR015947">
    <property type="entry name" value="PUA-like_sf"/>
</dbReference>
<evidence type="ECO:0000256" key="2">
    <source>
        <dbReference type="ARBA" id="ARBA00022771"/>
    </source>
</evidence>
<dbReference type="SUPFAM" id="SSF57850">
    <property type="entry name" value="RING/U-box"/>
    <property type="match status" value="2"/>
</dbReference>
<protein>
    <submittedName>
        <fullName evidence="7">LON peptidase N-terminal domain and RING finger protein 3</fullName>
    </submittedName>
</protein>
<dbReference type="OrthoDB" id="264917at2759"/>
<dbReference type="InterPro" id="IPR001841">
    <property type="entry name" value="Znf_RING"/>
</dbReference>
<proteinExistence type="predicted"/>
<dbReference type="AlphaFoldDB" id="A0A367KWX6"/>
<sequence>MPDRFNLTQSLTCAACGDVLIDPITLSCGYSVCSPCFPITSPTSVKKSVFHCPVPHCDSATHLFALTDILKGLLSSSQPSSTQVKHSADSIVNAVIPHLSCQICSNPVSDPVTAPCGDTFCRLCILQSKINADACHTCSRPLPRFSSLSSQPCNQLIARIVKDFQLLGELPSNTRESLLLDTDHTHQYNVPLFISGAVIIPGQTFRLPIFAPNHLRMFREAIIPSSRYNGLCLAAVHRSRPQVAQFGTILHIIGLERRHDALMVDVVGIDRFRLDTHHEEEHESRLIASFEILHESAIRQLSIELPSDHDDAVQHVNAYAVDLADSILKYIQHLGSVSSIPSHVLHAQTAGLLGPLWFESVKSLHGPMPSKLDPVAVCWWAAVVLPMPPNDLYSLLRTIPIIDRLELIISWLQGFQSQWEKCRGTAIHAYSQVAGQ</sequence>
<dbReference type="GO" id="GO:0008270">
    <property type="term" value="F:zinc ion binding"/>
    <property type="evidence" value="ECO:0007669"/>
    <property type="project" value="UniProtKB-KW"/>
</dbReference>
<organism evidence="7 8">
    <name type="scientific">Rhizopus stolonifer</name>
    <name type="common">Rhizopus nigricans</name>
    <dbReference type="NCBI Taxonomy" id="4846"/>
    <lineage>
        <taxon>Eukaryota</taxon>
        <taxon>Fungi</taxon>
        <taxon>Fungi incertae sedis</taxon>
        <taxon>Mucoromycota</taxon>
        <taxon>Mucoromycotina</taxon>
        <taxon>Mucoromycetes</taxon>
        <taxon>Mucorales</taxon>
        <taxon>Mucorineae</taxon>
        <taxon>Rhizopodaceae</taxon>
        <taxon>Rhizopus</taxon>
    </lineage>
</organism>
<dbReference type="InterPro" id="IPR018957">
    <property type="entry name" value="Znf_C3HC4_RING-type"/>
</dbReference>
<feature type="domain" description="RING-type" evidence="5">
    <location>
        <begin position="101"/>
        <end position="139"/>
    </location>
</feature>
<evidence type="ECO:0000313" key="7">
    <source>
        <dbReference type="EMBL" id="RCI06647.1"/>
    </source>
</evidence>
<keyword evidence="2 4" id="KW-0863">Zinc-finger</keyword>
<dbReference type="EMBL" id="PJQM01000112">
    <property type="protein sequence ID" value="RCI06647.1"/>
    <property type="molecule type" value="Genomic_DNA"/>
</dbReference>
<dbReference type="InterPro" id="IPR013083">
    <property type="entry name" value="Znf_RING/FYVE/PHD"/>
</dbReference>
<dbReference type="InterPro" id="IPR046336">
    <property type="entry name" value="Lon_prtase_N_sf"/>
</dbReference>
<dbReference type="PANTHER" id="PTHR23327">
    <property type="entry name" value="RING FINGER PROTEIN 127"/>
    <property type="match status" value="1"/>
</dbReference>
<reference evidence="7 8" key="1">
    <citation type="journal article" date="2018" name="G3 (Bethesda)">
        <title>Phylogenetic and Phylogenomic Definition of Rhizopus Species.</title>
        <authorList>
            <person name="Gryganskyi A.P."/>
            <person name="Golan J."/>
            <person name="Dolatabadi S."/>
            <person name="Mondo S."/>
            <person name="Robb S."/>
            <person name="Idnurm A."/>
            <person name="Muszewska A."/>
            <person name="Steczkiewicz K."/>
            <person name="Masonjones S."/>
            <person name="Liao H.L."/>
            <person name="Gajdeczka M.T."/>
            <person name="Anike F."/>
            <person name="Vuek A."/>
            <person name="Anishchenko I.M."/>
            <person name="Voigt K."/>
            <person name="de Hoog G.S."/>
            <person name="Smith M.E."/>
            <person name="Heitman J."/>
            <person name="Vilgalys R."/>
            <person name="Stajich J.E."/>
        </authorList>
    </citation>
    <scope>NUCLEOTIDE SEQUENCE [LARGE SCALE GENOMIC DNA]</scope>
    <source>
        <strain evidence="7 8">LSU 92-RS-03</strain>
    </source>
</reference>
<feature type="domain" description="Lon N-terminal" evidence="6">
    <location>
        <begin position="187"/>
        <end position="416"/>
    </location>
</feature>
<dbReference type="Gene3D" id="2.30.130.40">
    <property type="entry name" value="LON domain-like"/>
    <property type="match status" value="1"/>
</dbReference>
<dbReference type="PANTHER" id="PTHR23327:SF42">
    <property type="entry name" value="LON PEPTIDASE N-TERMINAL DOMAIN AND RING FINGER PROTEIN C14F5.10C"/>
    <property type="match status" value="1"/>
</dbReference>
<dbReference type="Pfam" id="PF00097">
    <property type="entry name" value="zf-C3HC4"/>
    <property type="match status" value="1"/>
</dbReference>
<evidence type="ECO:0000256" key="4">
    <source>
        <dbReference type="PROSITE-ProRule" id="PRU00175"/>
    </source>
</evidence>
<dbReference type="Proteomes" id="UP000253551">
    <property type="component" value="Unassembled WGS sequence"/>
</dbReference>
<dbReference type="SMART" id="SM00464">
    <property type="entry name" value="LON"/>
    <property type="match status" value="1"/>
</dbReference>
<evidence type="ECO:0000256" key="1">
    <source>
        <dbReference type="ARBA" id="ARBA00022723"/>
    </source>
</evidence>
<evidence type="ECO:0000259" key="6">
    <source>
        <dbReference type="PROSITE" id="PS51787"/>
    </source>
</evidence>
<evidence type="ECO:0000313" key="8">
    <source>
        <dbReference type="Proteomes" id="UP000253551"/>
    </source>
</evidence>
<dbReference type="SMART" id="SM00184">
    <property type="entry name" value="RING"/>
    <property type="match status" value="2"/>
</dbReference>
<dbReference type="Gene3D" id="3.30.40.10">
    <property type="entry name" value="Zinc/RING finger domain, C3HC4 (zinc finger)"/>
    <property type="match status" value="2"/>
</dbReference>
<keyword evidence="3" id="KW-0862">Zinc</keyword>
<dbReference type="Pfam" id="PF02190">
    <property type="entry name" value="LON_substr_bdg"/>
    <property type="match status" value="1"/>
</dbReference>
<evidence type="ECO:0000259" key="5">
    <source>
        <dbReference type="PROSITE" id="PS50089"/>
    </source>
</evidence>
<accession>A0A367KWX6</accession>
<dbReference type="PROSITE" id="PS51787">
    <property type="entry name" value="LON_N"/>
    <property type="match status" value="1"/>
</dbReference>
<evidence type="ECO:0000256" key="3">
    <source>
        <dbReference type="ARBA" id="ARBA00022833"/>
    </source>
</evidence>
<name>A0A367KWX6_RHIST</name>
<dbReference type="GO" id="GO:0061630">
    <property type="term" value="F:ubiquitin protein ligase activity"/>
    <property type="evidence" value="ECO:0007669"/>
    <property type="project" value="TreeGrafter"/>
</dbReference>
<dbReference type="STRING" id="4846.A0A367KWX6"/>